<protein>
    <submittedName>
        <fullName evidence="2">Cryptochrome/photolyase family protein</fullName>
    </submittedName>
</protein>
<dbReference type="InterPro" id="IPR052551">
    <property type="entry name" value="UV-DNA_repair_photolyase"/>
</dbReference>
<reference evidence="2 3" key="1">
    <citation type="submission" date="2022-06" db="EMBL/GenBank/DDBJ databases">
        <title>Mesorhizobium sp. strain RP14 Genome sequencing and assembly.</title>
        <authorList>
            <person name="Kim I."/>
        </authorList>
    </citation>
    <scope>NUCLEOTIDE SEQUENCE [LARGE SCALE GENOMIC DNA]</scope>
    <source>
        <strain evidence="3">RP14(2022)</strain>
    </source>
</reference>
<dbReference type="Gene3D" id="1.10.579.10">
    <property type="entry name" value="DNA Cyclobutane Dipyrimidine Photolyase, subunit A, domain 3"/>
    <property type="match status" value="1"/>
</dbReference>
<dbReference type="Gene3D" id="3.40.50.620">
    <property type="entry name" value="HUPs"/>
    <property type="match status" value="1"/>
</dbReference>
<dbReference type="PANTHER" id="PTHR38657">
    <property type="entry name" value="SLR1343 PROTEIN"/>
    <property type="match status" value="1"/>
</dbReference>
<dbReference type="Gene3D" id="1.25.40.80">
    <property type="match status" value="1"/>
</dbReference>
<dbReference type="Pfam" id="PF04244">
    <property type="entry name" value="DPRP"/>
    <property type="match status" value="1"/>
</dbReference>
<proteinExistence type="predicted"/>
<dbReference type="SUPFAM" id="SSF48173">
    <property type="entry name" value="Cryptochrome/photolyase FAD-binding domain"/>
    <property type="match status" value="1"/>
</dbReference>
<gene>
    <name evidence="2" type="ORF">NGM99_11205</name>
</gene>
<keyword evidence="3" id="KW-1185">Reference proteome</keyword>
<feature type="compositionally biased region" description="Basic and acidic residues" evidence="1">
    <location>
        <begin position="181"/>
        <end position="201"/>
    </location>
</feature>
<dbReference type="Proteomes" id="UP001205906">
    <property type="component" value="Unassembled WGS sequence"/>
</dbReference>
<comment type="caution">
    <text evidence="2">The sequence shown here is derived from an EMBL/GenBank/DDBJ whole genome shotgun (WGS) entry which is preliminary data.</text>
</comment>
<dbReference type="PANTHER" id="PTHR38657:SF1">
    <property type="entry name" value="SLR1343 PROTEIN"/>
    <property type="match status" value="1"/>
</dbReference>
<dbReference type="InterPro" id="IPR007357">
    <property type="entry name" value="PhrB-like"/>
</dbReference>
<sequence>MARLRLILGDQLSRHISSLSDLKRGDVVLMAEVADETTYVRHHQRKIAFLFSAMRHFAGDMRQAGIIVDYVKLDDPDNTGSFSGELERALKRHVVGGVVVTEAGEWRVQQMLLGWQNALSVPVEIRADTRFLCSHDEFAMMAGDATGESQPLLMEDFYRRMRRRTGYLMRSNGTPEGGRWNFDHENRKTLPKDVEPPERPFYEPDEITKDVLALVSRRFGNHFGSLEDFDYPVTRRQAHGYLRWFVAKALPDFGTYQDAMREGAPLLFHSHLSALINCGLLDPAECCEAAEHAFRQGHAPLNAAEGFIRQIIGWREFVRGIYWREMPGYGDRNALDAKRPLPDFFWSGETDLNCLRQCIGDTRRNAYAHHIQRLMVLGNFCLLGGFDPRAVQEWYLVVYHDAYEWVEMPNVVGMILYADNGLFATKPYVASGNYINRMSDYCRNCRYDVKSRSGPDACPFNALYWDFVARHATRFETNPRMTQTLSTMKRMDAGKLAAMRQDAQRFLDALPVSGDY</sequence>
<dbReference type="InterPro" id="IPR036134">
    <property type="entry name" value="Crypto/Photolyase_FAD-like_sf"/>
</dbReference>
<organism evidence="2 3">
    <name type="scientific">Mesorhizobium liriopis</name>
    <dbReference type="NCBI Taxonomy" id="2953882"/>
    <lineage>
        <taxon>Bacteria</taxon>
        <taxon>Pseudomonadati</taxon>
        <taxon>Pseudomonadota</taxon>
        <taxon>Alphaproteobacteria</taxon>
        <taxon>Hyphomicrobiales</taxon>
        <taxon>Phyllobacteriaceae</taxon>
        <taxon>Mesorhizobium</taxon>
    </lineage>
</organism>
<evidence type="ECO:0000313" key="2">
    <source>
        <dbReference type="EMBL" id="MCO6050351.1"/>
    </source>
</evidence>
<dbReference type="EMBL" id="JAMXQS010000005">
    <property type="protein sequence ID" value="MCO6050351.1"/>
    <property type="molecule type" value="Genomic_DNA"/>
</dbReference>
<evidence type="ECO:0000256" key="1">
    <source>
        <dbReference type="SAM" id="MobiDB-lite"/>
    </source>
</evidence>
<feature type="region of interest" description="Disordered" evidence="1">
    <location>
        <begin position="178"/>
        <end position="201"/>
    </location>
</feature>
<dbReference type="InterPro" id="IPR014729">
    <property type="entry name" value="Rossmann-like_a/b/a_fold"/>
</dbReference>
<accession>A0ABT1C6A6</accession>
<dbReference type="RefSeq" id="WP_252818923.1">
    <property type="nucleotide sequence ID" value="NZ_JAMXQS010000005.1"/>
</dbReference>
<dbReference type="Gene3D" id="1.10.10.1710">
    <property type="entry name" value="Deoxyribodipyrimidine photolyase-related"/>
    <property type="match status" value="1"/>
</dbReference>
<name>A0ABT1C6A6_9HYPH</name>
<evidence type="ECO:0000313" key="3">
    <source>
        <dbReference type="Proteomes" id="UP001205906"/>
    </source>
</evidence>